<keyword evidence="2" id="KW-0677">Repeat</keyword>
<protein>
    <submittedName>
        <fullName evidence="6">Uncharacterized protein</fullName>
    </submittedName>
</protein>
<feature type="compositionally biased region" description="Basic and acidic residues" evidence="5">
    <location>
        <begin position="40"/>
        <end position="54"/>
    </location>
</feature>
<gene>
    <name evidence="6" type="ORF">OFUS_LOCUS17064</name>
</gene>
<sequence length="181" mass="20823">MSERPLRKRKTPKRFEELELNKKSSKRKVTGQDIVHNHNKKADDIQADQSKKINETNNVGDTVEKSPDDESATEAFSKTPGTRMLPCSQCEARFSTGGELRVHSWKKHRLKCKICGMLFVREAALKLHMGDHEEIDPYEVKVNGHKRYKCDMCSVHCGRKRELLKHMQKQHEIGKPSTALT</sequence>
<evidence type="ECO:0000256" key="4">
    <source>
        <dbReference type="ARBA" id="ARBA00022833"/>
    </source>
</evidence>
<dbReference type="PROSITE" id="PS50157">
    <property type="entry name" value="ZINC_FINGER_C2H2_2"/>
    <property type="match status" value="2"/>
</dbReference>
<dbReference type="OrthoDB" id="6160510at2759"/>
<feature type="compositionally biased region" description="Basic residues" evidence="5">
    <location>
        <begin position="1"/>
        <end position="12"/>
    </location>
</feature>
<dbReference type="Pfam" id="PF00096">
    <property type="entry name" value="zf-C2H2"/>
    <property type="match status" value="1"/>
</dbReference>
<dbReference type="GO" id="GO:0005634">
    <property type="term" value="C:nucleus"/>
    <property type="evidence" value="ECO:0007669"/>
    <property type="project" value="TreeGrafter"/>
</dbReference>
<dbReference type="SUPFAM" id="SSF57667">
    <property type="entry name" value="beta-beta-alpha zinc fingers"/>
    <property type="match status" value="1"/>
</dbReference>
<evidence type="ECO:0000256" key="5">
    <source>
        <dbReference type="SAM" id="MobiDB-lite"/>
    </source>
</evidence>
<organism evidence="6 7">
    <name type="scientific">Owenia fusiformis</name>
    <name type="common">Polychaete worm</name>
    <dbReference type="NCBI Taxonomy" id="6347"/>
    <lineage>
        <taxon>Eukaryota</taxon>
        <taxon>Metazoa</taxon>
        <taxon>Spiralia</taxon>
        <taxon>Lophotrochozoa</taxon>
        <taxon>Annelida</taxon>
        <taxon>Polychaeta</taxon>
        <taxon>Sedentaria</taxon>
        <taxon>Canalipalpata</taxon>
        <taxon>Sabellida</taxon>
        <taxon>Oweniida</taxon>
        <taxon>Oweniidae</taxon>
        <taxon>Owenia</taxon>
    </lineage>
</organism>
<dbReference type="GO" id="GO:0000981">
    <property type="term" value="F:DNA-binding transcription factor activity, RNA polymerase II-specific"/>
    <property type="evidence" value="ECO:0007669"/>
    <property type="project" value="TreeGrafter"/>
</dbReference>
<evidence type="ECO:0000256" key="1">
    <source>
        <dbReference type="ARBA" id="ARBA00022723"/>
    </source>
</evidence>
<dbReference type="AlphaFoldDB" id="A0A8J1U490"/>
<dbReference type="GO" id="GO:0008270">
    <property type="term" value="F:zinc ion binding"/>
    <property type="evidence" value="ECO:0007669"/>
    <property type="project" value="UniProtKB-KW"/>
</dbReference>
<keyword evidence="7" id="KW-1185">Reference proteome</keyword>
<evidence type="ECO:0000313" key="7">
    <source>
        <dbReference type="Proteomes" id="UP000749559"/>
    </source>
</evidence>
<feature type="compositionally biased region" description="Basic and acidic residues" evidence="5">
    <location>
        <begin position="13"/>
        <end position="22"/>
    </location>
</feature>
<dbReference type="Gene3D" id="3.30.160.60">
    <property type="entry name" value="Classic Zinc Finger"/>
    <property type="match status" value="1"/>
</dbReference>
<dbReference type="SMART" id="SM00355">
    <property type="entry name" value="ZnF_C2H2"/>
    <property type="match status" value="3"/>
</dbReference>
<accession>A0A8J1U490</accession>
<keyword evidence="3" id="KW-0863">Zinc-finger</keyword>
<feature type="non-terminal residue" evidence="6">
    <location>
        <position position="181"/>
    </location>
</feature>
<evidence type="ECO:0000256" key="2">
    <source>
        <dbReference type="ARBA" id="ARBA00022737"/>
    </source>
</evidence>
<evidence type="ECO:0000256" key="3">
    <source>
        <dbReference type="ARBA" id="ARBA00022771"/>
    </source>
</evidence>
<dbReference type="Proteomes" id="UP000749559">
    <property type="component" value="Unassembled WGS sequence"/>
</dbReference>
<evidence type="ECO:0000313" key="6">
    <source>
        <dbReference type="EMBL" id="CAH1792040.1"/>
    </source>
</evidence>
<dbReference type="PANTHER" id="PTHR24409:SF295">
    <property type="entry name" value="AZ2-RELATED"/>
    <property type="match status" value="1"/>
</dbReference>
<dbReference type="GO" id="GO:0000977">
    <property type="term" value="F:RNA polymerase II transcription regulatory region sequence-specific DNA binding"/>
    <property type="evidence" value="ECO:0007669"/>
    <property type="project" value="TreeGrafter"/>
</dbReference>
<name>A0A8J1U490_OWEFU</name>
<proteinExistence type="predicted"/>
<dbReference type="PANTHER" id="PTHR24409">
    <property type="entry name" value="ZINC FINGER PROTEIN 142"/>
    <property type="match status" value="1"/>
</dbReference>
<feature type="region of interest" description="Disordered" evidence="5">
    <location>
        <begin position="1"/>
        <end position="80"/>
    </location>
</feature>
<keyword evidence="1" id="KW-0479">Metal-binding</keyword>
<reference evidence="6" key="1">
    <citation type="submission" date="2022-03" db="EMBL/GenBank/DDBJ databases">
        <authorList>
            <person name="Martin C."/>
        </authorList>
    </citation>
    <scope>NUCLEOTIDE SEQUENCE</scope>
</reference>
<dbReference type="EMBL" id="CAIIXF020000008">
    <property type="protein sequence ID" value="CAH1792040.1"/>
    <property type="molecule type" value="Genomic_DNA"/>
</dbReference>
<comment type="caution">
    <text evidence="6">The sequence shown here is derived from an EMBL/GenBank/DDBJ whole genome shotgun (WGS) entry which is preliminary data.</text>
</comment>
<dbReference type="InterPro" id="IPR036236">
    <property type="entry name" value="Znf_C2H2_sf"/>
</dbReference>
<dbReference type="PROSITE" id="PS00028">
    <property type="entry name" value="ZINC_FINGER_C2H2_1"/>
    <property type="match status" value="2"/>
</dbReference>
<dbReference type="InterPro" id="IPR013087">
    <property type="entry name" value="Znf_C2H2_type"/>
</dbReference>
<keyword evidence="4" id="KW-0862">Zinc</keyword>